<feature type="region of interest" description="Disordered" evidence="1">
    <location>
        <begin position="54"/>
        <end position="76"/>
    </location>
</feature>
<name>A0A498LX19_LABRO</name>
<reference evidence="2 3" key="1">
    <citation type="submission" date="2018-03" db="EMBL/GenBank/DDBJ databases">
        <title>Draft genome sequence of Rohu Carp (Labeo rohita).</title>
        <authorList>
            <person name="Das P."/>
            <person name="Kushwaha B."/>
            <person name="Joshi C.G."/>
            <person name="Kumar D."/>
            <person name="Nagpure N.S."/>
            <person name="Sahoo L."/>
            <person name="Das S.P."/>
            <person name="Bit A."/>
            <person name="Patnaik S."/>
            <person name="Meher P.K."/>
            <person name="Jayasankar P."/>
            <person name="Koringa P.G."/>
            <person name="Patel N.V."/>
            <person name="Hinsu A.T."/>
            <person name="Kumar R."/>
            <person name="Pandey M."/>
            <person name="Agarwal S."/>
            <person name="Srivastava S."/>
            <person name="Singh M."/>
            <person name="Iquebal M.A."/>
            <person name="Jaiswal S."/>
            <person name="Angadi U.B."/>
            <person name="Kumar N."/>
            <person name="Raza M."/>
            <person name="Shah T.M."/>
            <person name="Rai A."/>
            <person name="Jena J.K."/>
        </authorList>
    </citation>
    <scope>NUCLEOTIDE SEQUENCE [LARGE SCALE GENOMIC DNA]</scope>
    <source>
        <strain evidence="2">DASCIFA01</strain>
        <tissue evidence="2">Testis</tissue>
    </source>
</reference>
<protein>
    <submittedName>
        <fullName evidence="2">UV resistance</fullName>
    </submittedName>
</protein>
<sequence>MGQDPNQSYNHKELAKITGSPSHTLIATLKLSDRHSAHLQQELTRAQRRISQLELEVQDRQEGSDEEDPSAKEIVRLRETLTTTSQEMEQAKERDFVCARPKQRNNRVDDNTHLDATGRNPGTIQGLKRVDGIGHGTRKSHQKAQEKLCGNLVETPRESDNHSLEQPAPETDERTPRDLTLTELKLNPHQNKRHDQVLTHKN</sequence>
<feature type="compositionally biased region" description="Basic and acidic residues" evidence="1">
    <location>
        <begin position="193"/>
        <end position="202"/>
    </location>
</feature>
<feature type="compositionally biased region" description="Basic and acidic residues" evidence="1">
    <location>
        <begin position="57"/>
        <end position="76"/>
    </location>
</feature>
<dbReference type="AlphaFoldDB" id="A0A498LX19"/>
<comment type="caution">
    <text evidence="2">The sequence shown here is derived from an EMBL/GenBank/DDBJ whole genome shotgun (WGS) entry which is preliminary data.</text>
</comment>
<organism evidence="2 3">
    <name type="scientific">Labeo rohita</name>
    <name type="common">Indian major carp</name>
    <name type="synonym">Cyprinus rohita</name>
    <dbReference type="NCBI Taxonomy" id="84645"/>
    <lineage>
        <taxon>Eukaryota</taxon>
        <taxon>Metazoa</taxon>
        <taxon>Chordata</taxon>
        <taxon>Craniata</taxon>
        <taxon>Vertebrata</taxon>
        <taxon>Euteleostomi</taxon>
        <taxon>Actinopterygii</taxon>
        <taxon>Neopterygii</taxon>
        <taxon>Teleostei</taxon>
        <taxon>Ostariophysi</taxon>
        <taxon>Cypriniformes</taxon>
        <taxon>Cyprinidae</taxon>
        <taxon>Labeoninae</taxon>
        <taxon>Labeonini</taxon>
        <taxon>Labeo</taxon>
    </lineage>
</organism>
<accession>A0A498LX19</accession>
<keyword evidence="3" id="KW-1185">Reference proteome</keyword>
<dbReference type="EMBL" id="QBIY01013145">
    <property type="protein sequence ID" value="RXN11394.1"/>
    <property type="molecule type" value="Genomic_DNA"/>
</dbReference>
<proteinExistence type="predicted"/>
<evidence type="ECO:0000313" key="2">
    <source>
        <dbReference type="EMBL" id="RXN11394.1"/>
    </source>
</evidence>
<evidence type="ECO:0000313" key="3">
    <source>
        <dbReference type="Proteomes" id="UP000290572"/>
    </source>
</evidence>
<evidence type="ECO:0000256" key="1">
    <source>
        <dbReference type="SAM" id="MobiDB-lite"/>
    </source>
</evidence>
<dbReference type="Proteomes" id="UP000290572">
    <property type="component" value="Unassembled WGS sequence"/>
</dbReference>
<feature type="region of interest" description="Disordered" evidence="1">
    <location>
        <begin position="102"/>
        <end position="202"/>
    </location>
</feature>
<gene>
    <name evidence="2" type="ORF">ROHU_010662</name>
</gene>